<keyword evidence="2" id="KW-1185">Reference proteome</keyword>
<sequence length="186" mass="20807">MYGVAAGGSSWVSNRRTKPSAPAASWTFWVQPIFAPKPAAASSSTSHAWSYRDGFDTSHTLNTLSSFSPCRLIATASALGRLWRLGPRFYVSLFDVQVDLHVECASLPETEDSDDHKHPMHIFLGLRSIQIFPATQDFQQYDTEAVDIDFLCDDRTQPFRSHLPVEELVVFEIVDLKFVGLEISVL</sequence>
<gene>
    <name evidence="1" type="ORF">RJ639_028300</name>
</gene>
<proteinExistence type="predicted"/>
<dbReference type="AlphaFoldDB" id="A0AA88X5R3"/>
<accession>A0AA88X5R3</accession>
<organism evidence="1 2">
    <name type="scientific">Escallonia herrerae</name>
    <dbReference type="NCBI Taxonomy" id="1293975"/>
    <lineage>
        <taxon>Eukaryota</taxon>
        <taxon>Viridiplantae</taxon>
        <taxon>Streptophyta</taxon>
        <taxon>Embryophyta</taxon>
        <taxon>Tracheophyta</taxon>
        <taxon>Spermatophyta</taxon>
        <taxon>Magnoliopsida</taxon>
        <taxon>eudicotyledons</taxon>
        <taxon>Gunneridae</taxon>
        <taxon>Pentapetalae</taxon>
        <taxon>asterids</taxon>
        <taxon>campanulids</taxon>
        <taxon>Escalloniales</taxon>
        <taxon>Escalloniaceae</taxon>
        <taxon>Escallonia</taxon>
    </lineage>
</organism>
<dbReference type="EMBL" id="JAVXUP010000063">
    <property type="protein sequence ID" value="KAK3040046.1"/>
    <property type="molecule type" value="Genomic_DNA"/>
</dbReference>
<name>A0AA88X5R3_9ASTE</name>
<protein>
    <submittedName>
        <fullName evidence="1">Uncharacterized protein</fullName>
    </submittedName>
</protein>
<reference evidence="1" key="1">
    <citation type="submission" date="2022-12" db="EMBL/GenBank/DDBJ databases">
        <title>Draft genome assemblies for two species of Escallonia (Escalloniales).</title>
        <authorList>
            <person name="Chanderbali A."/>
            <person name="Dervinis C."/>
            <person name="Anghel I."/>
            <person name="Soltis D."/>
            <person name="Soltis P."/>
            <person name="Zapata F."/>
        </authorList>
    </citation>
    <scope>NUCLEOTIDE SEQUENCE</scope>
    <source>
        <strain evidence="1">UCBG64.0493</strain>
        <tissue evidence="1">Leaf</tissue>
    </source>
</reference>
<evidence type="ECO:0000313" key="2">
    <source>
        <dbReference type="Proteomes" id="UP001188597"/>
    </source>
</evidence>
<comment type="caution">
    <text evidence="1">The sequence shown here is derived from an EMBL/GenBank/DDBJ whole genome shotgun (WGS) entry which is preliminary data.</text>
</comment>
<evidence type="ECO:0000313" key="1">
    <source>
        <dbReference type="EMBL" id="KAK3040046.1"/>
    </source>
</evidence>
<dbReference type="Proteomes" id="UP001188597">
    <property type="component" value="Unassembled WGS sequence"/>
</dbReference>